<dbReference type="SUPFAM" id="SSF53335">
    <property type="entry name" value="S-adenosyl-L-methionine-dependent methyltransferases"/>
    <property type="match status" value="1"/>
</dbReference>
<dbReference type="PANTHER" id="PTHR46098:SF1">
    <property type="entry name" value="TRNA (CYTOSINE(38)-C(5))-METHYLTRANSFERASE"/>
    <property type="match status" value="1"/>
</dbReference>
<evidence type="ECO:0000313" key="9">
    <source>
        <dbReference type="EMBL" id="CAM08611.1"/>
    </source>
</evidence>
<keyword evidence="1 6" id="KW-0489">Methyltransferase</keyword>
<evidence type="ECO:0000256" key="6">
    <source>
        <dbReference type="PROSITE-ProRule" id="PRU01016"/>
    </source>
</evidence>
<dbReference type="GO" id="GO:0009307">
    <property type="term" value="P:DNA restriction-modification system"/>
    <property type="evidence" value="ECO:0007669"/>
    <property type="project" value="UniProtKB-KW"/>
</dbReference>
<comment type="similarity">
    <text evidence="6 7">Belongs to the class I-like SAM-binding methyltransferase superfamily. C5-methyltransferase family.</text>
</comment>
<dbReference type="Gene3D" id="3.40.50.150">
    <property type="entry name" value="Vaccinia Virus protein VP39"/>
    <property type="match status" value="1"/>
</dbReference>
<evidence type="ECO:0000256" key="1">
    <source>
        <dbReference type="ARBA" id="ARBA00022603"/>
    </source>
</evidence>
<keyword evidence="4" id="KW-0680">Restriction system</keyword>
<dbReference type="GO" id="GO:0032259">
    <property type="term" value="P:methylation"/>
    <property type="evidence" value="ECO:0007669"/>
    <property type="project" value="UniProtKB-KW"/>
</dbReference>
<dbReference type="RefSeq" id="WP_002246957.1">
    <property type="nucleotide sequence ID" value="NC_003116.1"/>
</dbReference>
<keyword evidence="3 6" id="KW-0949">S-adenosyl-L-methionine</keyword>
<dbReference type="Gene3D" id="3.90.120.10">
    <property type="entry name" value="DNA Methylase, subunit A, domain 2"/>
    <property type="match status" value="1"/>
</dbReference>
<evidence type="ECO:0000256" key="8">
    <source>
        <dbReference type="RuleBase" id="RU000417"/>
    </source>
</evidence>
<name>A0A0U1RJ37_NEIMA</name>
<evidence type="ECO:0000256" key="7">
    <source>
        <dbReference type="RuleBase" id="RU000416"/>
    </source>
</evidence>
<evidence type="ECO:0000256" key="3">
    <source>
        <dbReference type="ARBA" id="ARBA00022691"/>
    </source>
</evidence>
<dbReference type="EMBL" id="AL157959">
    <property type="protein sequence ID" value="CAM08611.1"/>
    <property type="molecule type" value="Genomic_DNA"/>
</dbReference>
<keyword evidence="2 6" id="KW-0808">Transferase</keyword>
<dbReference type="CDD" id="cd00315">
    <property type="entry name" value="Cyt_C5_DNA_methylase"/>
    <property type="match status" value="1"/>
</dbReference>
<dbReference type="InterPro" id="IPR029063">
    <property type="entry name" value="SAM-dependent_MTases_sf"/>
</dbReference>
<feature type="active site" evidence="6">
    <location>
        <position position="80"/>
    </location>
</feature>
<dbReference type="PROSITE" id="PS00094">
    <property type="entry name" value="C5_MTASE_1"/>
    <property type="match status" value="1"/>
</dbReference>
<dbReference type="InterPro" id="IPR050750">
    <property type="entry name" value="C5-MTase"/>
</dbReference>
<protein>
    <recommendedName>
        <fullName evidence="8">Cytosine-specific methyltransferase</fullName>
        <ecNumber evidence="8">2.1.1.37</ecNumber>
    </recommendedName>
</protein>
<dbReference type="InterPro" id="IPR018117">
    <property type="entry name" value="C5_DNA_meth_AS"/>
</dbReference>
<dbReference type="EC" id="2.1.1.37" evidence="8"/>
<sequence length="423" mass="47570">MQQIKFIDLFSGMSGIRKGFEQACRKQSVACECVFTSEIKPAALEVLKQNYPDEVPYGDITKIETGDIPDFDILLAGFPCQAFSFAGKRLGFEDTRGTLFFDVARILKAKKPKGFILENVEGLVTHDRKDPTQKIGRTLTVILETLEALGYYVSWKVLNAKDFGIPQNRKRIYLTGSLKSKPDLSFETSPSPKLKNILESGLPTESSPFIKKLLKKFPPSELYGKSVKDKRGGKNNIHSWDIELKGAVTEEEKQLLNILLKERRKKKWASEIGIDWMDGMPLTKAQISTFYKHPDLQNILDSLTDKGYLVLEHPKQKIGGQRIKDESLPKGYNIVSGKKSFEINKILDPNDVAPTLVAMDMEHLFVVDNGGLRTLTGKEGLRLFGYPDDYSFDIPKKDRCDLLGNTVAVPVIKAVSERLLHTL</sequence>
<dbReference type="HOGENOM" id="CLU_006958_0_1_4"/>
<dbReference type="Pfam" id="PF00145">
    <property type="entry name" value="DNA_methylase"/>
    <property type="match status" value="1"/>
</dbReference>
<comment type="catalytic activity">
    <reaction evidence="5 8">
        <text>a 2'-deoxycytidine in DNA + S-adenosyl-L-methionine = a 5-methyl-2'-deoxycytidine in DNA + S-adenosyl-L-homocysteine + H(+)</text>
        <dbReference type="Rhea" id="RHEA:13681"/>
        <dbReference type="Rhea" id="RHEA-COMP:11369"/>
        <dbReference type="Rhea" id="RHEA-COMP:11370"/>
        <dbReference type="ChEBI" id="CHEBI:15378"/>
        <dbReference type="ChEBI" id="CHEBI:57856"/>
        <dbReference type="ChEBI" id="CHEBI:59789"/>
        <dbReference type="ChEBI" id="CHEBI:85452"/>
        <dbReference type="ChEBI" id="CHEBI:85454"/>
        <dbReference type="EC" id="2.1.1.37"/>
    </reaction>
</comment>
<dbReference type="NCBIfam" id="TIGR00675">
    <property type="entry name" value="dcm"/>
    <property type="match status" value="1"/>
</dbReference>
<accession>A0A0U1RJ37</accession>
<proteinExistence type="inferred from homology"/>
<dbReference type="Proteomes" id="UP000000626">
    <property type="component" value="Chromosome"/>
</dbReference>
<reference evidence="9 10" key="1">
    <citation type="journal article" date="2000" name="Nature">
        <title>Complete DNA sequence of a serogroup A strain of Neisseria meningitidis Z2491.</title>
        <authorList>
            <person name="Parkhill J."/>
            <person name="Achtman M."/>
            <person name="James K.D."/>
            <person name="Bentley S.D."/>
            <person name="Churcher C."/>
            <person name="Klee S.R."/>
            <person name="Morelli G."/>
            <person name="Basham D."/>
            <person name="Brown D."/>
            <person name="Chillingworth T."/>
            <person name="Davies R.M."/>
            <person name="Davis P."/>
            <person name="Devlin K."/>
            <person name="Feltwell T."/>
            <person name="Hamlin N."/>
            <person name="Holroyd S."/>
            <person name="Jagels K."/>
            <person name="Leather S."/>
            <person name="Moule S."/>
            <person name="Mungall K."/>
            <person name="Quail M.A."/>
            <person name="Rajandream M.A."/>
            <person name="Rutherford K.M."/>
            <person name="Simmonds M."/>
            <person name="Skelton J."/>
            <person name="Whitehead S."/>
            <person name="Spratt B.G."/>
            <person name="Barrell B.G."/>
        </authorList>
    </citation>
    <scope>NUCLEOTIDE SEQUENCE [LARGE SCALE GENOMIC DNA]</scope>
    <source>
        <strain evidence="10">DSM 15465 / Z2491</strain>
    </source>
</reference>
<dbReference type="GO" id="GO:0003886">
    <property type="term" value="F:DNA (cytosine-5-)-methyltransferase activity"/>
    <property type="evidence" value="ECO:0007669"/>
    <property type="project" value="UniProtKB-EC"/>
</dbReference>
<evidence type="ECO:0000256" key="5">
    <source>
        <dbReference type="ARBA" id="ARBA00047422"/>
    </source>
</evidence>
<dbReference type="AlphaFoldDB" id="A0A0U1RJ37"/>
<dbReference type="PRINTS" id="PR00105">
    <property type="entry name" value="C5METTRFRASE"/>
</dbReference>
<organism evidence="9 10">
    <name type="scientific">Neisseria meningitidis serogroup A / serotype 4A (strain DSM 15465 / Z2491)</name>
    <dbReference type="NCBI Taxonomy" id="122587"/>
    <lineage>
        <taxon>Bacteria</taxon>
        <taxon>Pseudomonadati</taxon>
        <taxon>Pseudomonadota</taxon>
        <taxon>Betaproteobacteria</taxon>
        <taxon>Neisseriales</taxon>
        <taxon>Neisseriaceae</taxon>
        <taxon>Neisseria</taxon>
    </lineage>
</organism>
<dbReference type="PANTHER" id="PTHR46098">
    <property type="entry name" value="TRNA (CYTOSINE(38)-C(5))-METHYLTRANSFERASE"/>
    <property type="match status" value="1"/>
</dbReference>
<dbReference type="PROSITE" id="PS51679">
    <property type="entry name" value="SAM_MT_C5"/>
    <property type="match status" value="1"/>
</dbReference>
<evidence type="ECO:0000256" key="2">
    <source>
        <dbReference type="ARBA" id="ARBA00022679"/>
    </source>
</evidence>
<dbReference type="KEGG" id="nma:NMA1453"/>
<evidence type="ECO:0000256" key="4">
    <source>
        <dbReference type="ARBA" id="ARBA00022747"/>
    </source>
</evidence>
<gene>
    <name evidence="9" type="ordered locus">NMA1453</name>
</gene>
<evidence type="ECO:0000313" key="10">
    <source>
        <dbReference type="Proteomes" id="UP000000626"/>
    </source>
</evidence>
<dbReference type="InterPro" id="IPR001525">
    <property type="entry name" value="C5_MeTfrase"/>
</dbReference>
<dbReference type="EnsemblBacteria" id="CAM08611">
    <property type="protein sequence ID" value="CAM08611"/>
    <property type="gene ID" value="NMA1453"/>
</dbReference>